<dbReference type="SUPFAM" id="SSF54909">
    <property type="entry name" value="Dimeric alpha+beta barrel"/>
    <property type="match status" value="2"/>
</dbReference>
<evidence type="ECO:0000256" key="3">
    <source>
        <dbReference type="ARBA" id="ARBA00023163"/>
    </source>
</evidence>
<accession>A0ABV5R0Q5</accession>
<dbReference type="Gene3D" id="1.10.10.10">
    <property type="entry name" value="Winged helix-like DNA-binding domain superfamily/Winged helix DNA-binding domain"/>
    <property type="match status" value="2"/>
</dbReference>
<dbReference type="InterPro" id="IPR036390">
    <property type="entry name" value="WH_DNA-bd_sf"/>
</dbReference>
<dbReference type="EMBL" id="JBHMCG010000007">
    <property type="protein sequence ID" value="MFB9571292.1"/>
    <property type="molecule type" value="Genomic_DNA"/>
</dbReference>
<evidence type="ECO:0000259" key="5">
    <source>
        <dbReference type="Pfam" id="PF13404"/>
    </source>
</evidence>
<dbReference type="InterPro" id="IPR019888">
    <property type="entry name" value="Tscrpt_reg_AsnC-like"/>
</dbReference>
<feature type="domain" description="Transcription regulator AsnC/Lrp ligand binding" evidence="4">
    <location>
        <begin position="250"/>
        <end position="302"/>
    </location>
</feature>
<evidence type="ECO:0000313" key="7">
    <source>
        <dbReference type="Proteomes" id="UP001589710"/>
    </source>
</evidence>
<keyword evidence="3" id="KW-0804">Transcription</keyword>
<dbReference type="PANTHER" id="PTHR30154:SF34">
    <property type="entry name" value="TRANSCRIPTIONAL REGULATOR AZLB"/>
    <property type="match status" value="1"/>
</dbReference>
<dbReference type="SUPFAM" id="SSF46785">
    <property type="entry name" value="Winged helix' DNA-binding domain"/>
    <property type="match status" value="1"/>
</dbReference>
<dbReference type="Proteomes" id="UP001589710">
    <property type="component" value="Unassembled WGS sequence"/>
</dbReference>
<dbReference type="RefSeq" id="WP_345516990.1">
    <property type="nucleotide sequence ID" value="NZ_BAAAXD010000042.1"/>
</dbReference>
<name>A0ABV5R0Q5_9ACTN</name>
<evidence type="ECO:0000256" key="1">
    <source>
        <dbReference type="ARBA" id="ARBA00023015"/>
    </source>
</evidence>
<dbReference type="PANTHER" id="PTHR30154">
    <property type="entry name" value="LEUCINE-RESPONSIVE REGULATORY PROTEIN"/>
    <property type="match status" value="1"/>
</dbReference>
<dbReference type="InterPro" id="IPR011008">
    <property type="entry name" value="Dimeric_a/b-barrel"/>
</dbReference>
<gene>
    <name evidence="6" type="ORF">ACFFTL_02755</name>
</gene>
<comment type="caution">
    <text evidence="6">The sequence shown here is derived from an EMBL/GenBank/DDBJ whole genome shotgun (WGS) entry which is preliminary data.</text>
</comment>
<protein>
    <submittedName>
        <fullName evidence="6">Lrp/AsnC family transcriptional regulator</fullName>
    </submittedName>
</protein>
<keyword evidence="1" id="KW-0805">Transcription regulation</keyword>
<feature type="domain" description="Transcription regulator AsnC/Lrp ligand binding" evidence="4">
    <location>
        <begin position="74"/>
        <end position="142"/>
    </location>
</feature>
<feature type="domain" description="HTH asnC-type" evidence="5">
    <location>
        <begin position="181"/>
        <end position="219"/>
    </location>
</feature>
<keyword evidence="7" id="KW-1185">Reference proteome</keyword>
<keyword evidence="2" id="KW-0238">DNA-binding</keyword>
<evidence type="ECO:0000256" key="2">
    <source>
        <dbReference type="ARBA" id="ARBA00023125"/>
    </source>
</evidence>
<evidence type="ECO:0000259" key="4">
    <source>
        <dbReference type="Pfam" id="PF01037"/>
    </source>
</evidence>
<reference evidence="6 7" key="1">
    <citation type="submission" date="2024-09" db="EMBL/GenBank/DDBJ databases">
        <authorList>
            <person name="Sun Q."/>
            <person name="Mori K."/>
        </authorList>
    </citation>
    <scope>NUCLEOTIDE SEQUENCE [LARGE SCALE GENOMIC DNA]</scope>
    <source>
        <strain evidence="6 7">JCM 3331</strain>
    </source>
</reference>
<proteinExistence type="predicted"/>
<dbReference type="InterPro" id="IPR000485">
    <property type="entry name" value="AsnC-type_HTH_dom"/>
</dbReference>
<dbReference type="SMART" id="SM00344">
    <property type="entry name" value="HTH_ASNC"/>
    <property type="match status" value="2"/>
</dbReference>
<dbReference type="Pfam" id="PF13404">
    <property type="entry name" value="HTH_AsnC-type"/>
    <property type="match status" value="1"/>
</dbReference>
<dbReference type="Pfam" id="PF01037">
    <property type="entry name" value="AsnC_trans_reg"/>
    <property type="match status" value="2"/>
</dbReference>
<organism evidence="6 7">
    <name type="scientific">Streptomyces yanii</name>
    <dbReference type="NCBI Taxonomy" id="78510"/>
    <lineage>
        <taxon>Bacteria</taxon>
        <taxon>Bacillati</taxon>
        <taxon>Actinomycetota</taxon>
        <taxon>Actinomycetes</taxon>
        <taxon>Kitasatosporales</taxon>
        <taxon>Streptomycetaceae</taxon>
        <taxon>Streptomyces</taxon>
    </lineage>
</organism>
<sequence length="358" mass="38572">MKDSGQLNEADSALVHALQISPRATWSRLASVLDHDAVTLARRWKRLTDRGAAWISCYPGPALAESGQGCLAFVEVDCAGGRVLEVADRLSRQPMVTTVEHVTGDRDLLLTVMRPDLASLSRWVTRSLSSLPGVTASRTHVAGAIYTEGSRWRLRALSADQVARLTERRPPVGRTGGPPTDLDRRIMVALSEDGRAPYTALAETCGTGVDTIRRRTRHLLDAGAVHIRCETARPLSQRPVAAVLWAQVPSGSLEDAARRIAGMPDVRLCAAITGRHNLLVVAWVRSVNDIQRLETRVTAQAPGSTIGDRAVALWPMKLSGHLLDEAGYRRGTIPIDGWSTLDATEDTDAAAALAGQGP</sequence>
<dbReference type="InterPro" id="IPR036388">
    <property type="entry name" value="WH-like_DNA-bd_sf"/>
</dbReference>
<dbReference type="InterPro" id="IPR019887">
    <property type="entry name" value="Tscrpt_reg_AsnC/Lrp_C"/>
</dbReference>
<dbReference type="Gene3D" id="3.30.70.920">
    <property type="match status" value="2"/>
</dbReference>
<evidence type="ECO:0000313" key="6">
    <source>
        <dbReference type="EMBL" id="MFB9571292.1"/>
    </source>
</evidence>